<keyword evidence="12" id="KW-1185">Reference proteome</keyword>
<dbReference type="GO" id="GO:0016020">
    <property type="term" value="C:membrane"/>
    <property type="evidence" value="ECO:0007669"/>
    <property type="project" value="UniProtKB-SubCell"/>
</dbReference>
<evidence type="ECO:0000256" key="4">
    <source>
        <dbReference type="ARBA" id="ARBA00022963"/>
    </source>
</evidence>
<keyword evidence="7 9" id="KW-0472">Membrane</keyword>
<dbReference type="Proteomes" id="UP000317494">
    <property type="component" value="Unassembled WGS sequence"/>
</dbReference>
<evidence type="ECO:0000256" key="3">
    <source>
        <dbReference type="ARBA" id="ARBA00022801"/>
    </source>
</evidence>
<evidence type="ECO:0000256" key="8">
    <source>
        <dbReference type="SAM" id="MobiDB-lite"/>
    </source>
</evidence>
<comment type="caution">
    <text evidence="11">The sequence shown here is derived from an EMBL/GenBank/DDBJ whole genome shotgun (WGS) entry which is preliminary data.</text>
</comment>
<dbReference type="AlphaFoldDB" id="A0A507CZH1"/>
<keyword evidence="4" id="KW-0442">Lipid degradation</keyword>
<evidence type="ECO:0000256" key="2">
    <source>
        <dbReference type="ARBA" id="ARBA00022692"/>
    </source>
</evidence>
<feature type="compositionally biased region" description="Polar residues" evidence="8">
    <location>
        <begin position="106"/>
        <end position="120"/>
    </location>
</feature>
<keyword evidence="2 9" id="KW-0812">Transmembrane</keyword>
<dbReference type="STRING" id="286115.A0A507CZH1"/>
<feature type="compositionally biased region" description="Low complexity" evidence="8">
    <location>
        <begin position="593"/>
        <end position="616"/>
    </location>
</feature>
<evidence type="ECO:0000256" key="1">
    <source>
        <dbReference type="ARBA" id="ARBA00004167"/>
    </source>
</evidence>
<dbReference type="FunFam" id="3.40.50.1820:FF:000095">
    <property type="entry name" value="Triglyceride lipase-cholesterol esterase"/>
    <property type="match status" value="1"/>
</dbReference>
<comment type="subcellular location">
    <subcellularLocation>
        <location evidence="1">Membrane</location>
        <topology evidence="1">Single-pass membrane protein</topology>
    </subcellularLocation>
</comment>
<evidence type="ECO:0000256" key="6">
    <source>
        <dbReference type="ARBA" id="ARBA00023098"/>
    </source>
</evidence>
<keyword evidence="6" id="KW-0443">Lipid metabolism</keyword>
<evidence type="ECO:0000256" key="9">
    <source>
        <dbReference type="SAM" id="Phobius"/>
    </source>
</evidence>
<feature type="compositionally biased region" description="Polar residues" evidence="8">
    <location>
        <begin position="524"/>
        <end position="546"/>
    </location>
</feature>
<feature type="domain" description="Partial AB-hydrolase lipase" evidence="10">
    <location>
        <begin position="72"/>
        <end position="154"/>
    </location>
</feature>
<dbReference type="SUPFAM" id="SSF53474">
    <property type="entry name" value="alpha/beta-Hydrolases"/>
    <property type="match status" value="1"/>
</dbReference>
<sequence>MKEIKSLFIQSSRSSAHPEVFLAFVFIIIEPILRLLFAVLPVSIFLSVLRKIWPPKETNEAATPVDFLQTTEDFVRYWGFPFEPHYVTTRDGYILCLHRIPHGRNTLNQSGSSRRPYNNNSHHRENAPTSPVSNPRPVVLLWHGFLMCSEVWVCTPEPESSLAFTLSEAGYDVWLGNTRGNKYSCKHKVLKPTDEAFWDYCIDNLAMSDFPDVVEYLLKISGAPSLTYIGFSQGTAQGFSALSLSRKLCKQVNLFVALAPATKPHALASKTVNALVNQAPEIIYLLFGHKALITSTLFWQSVLSPPLFTFVIDKCMWLLFGWNNRHIPHKNIVYRHLYSYTAVKTVVHWFQIMRTRRFQMYDEQPTIVPGSTGGHLVPKFPTESISTPLAIFYGGLDTLPDIEYILRESATPVFCMQVDEYEHLHFLWGSAVEKTVYPAVLALLNQYAEMRSDPSIRTAPWIPKSELDKALKLGRGRASDIGTVFEGRVSVEEILLQTLQRNNKAPFAPPPSYEDVAGMIQSSYDSRRGNNMSSDNNGSRRGNANPITEILSVANQPSPSNYTADASDPTSSLRDALDNVPAASSQHGSMTESPLSQSSNQTTSTASVSKTASLSSNNVNRSSTYQTMLNNPDIMAAVARLSSSQNSNFQTRNKQRSPSVGGVPQSQRAYPLVKPEPIFGLLADTLKRGHSQNSDQNDDNDNNRRGRDNQRDRGDGTGGVSGIDDRKTRNSNGSGGAMTVHSPSEFLEDI</sequence>
<feature type="region of interest" description="Disordered" evidence="8">
    <location>
        <begin position="645"/>
        <end position="672"/>
    </location>
</feature>
<name>A0A507CZH1_9FUNG</name>
<feature type="compositionally biased region" description="Polar residues" evidence="8">
    <location>
        <begin position="553"/>
        <end position="573"/>
    </location>
</feature>
<dbReference type="EMBL" id="QEAN01000170">
    <property type="protein sequence ID" value="TPX44545.1"/>
    <property type="molecule type" value="Genomic_DNA"/>
</dbReference>
<organism evidence="11 12">
    <name type="scientific">Synchytrium endobioticum</name>
    <dbReference type="NCBI Taxonomy" id="286115"/>
    <lineage>
        <taxon>Eukaryota</taxon>
        <taxon>Fungi</taxon>
        <taxon>Fungi incertae sedis</taxon>
        <taxon>Chytridiomycota</taxon>
        <taxon>Chytridiomycota incertae sedis</taxon>
        <taxon>Chytridiomycetes</taxon>
        <taxon>Synchytriales</taxon>
        <taxon>Synchytriaceae</taxon>
        <taxon>Synchytrium</taxon>
    </lineage>
</organism>
<feature type="region of interest" description="Disordered" evidence="8">
    <location>
        <begin position="688"/>
        <end position="750"/>
    </location>
</feature>
<feature type="compositionally biased region" description="Polar residues" evidence="8">
    <location>
        <begin position="645"/>
        <end position="668"/>
    </location>
</feature>
<evidence type="ECO:0000313" key="11">
    <source>
        <dbReference type="EMBL" id="TPX44545.1"/>
    </source>
</evidence>
<feature type="region of interest" description="Disordered" evidence="8">
    <location>
        <begin position="524"/>
        <end position="619"/>
    </location>
</feature>
<evidence type="ECO:0000256" key="5">
    <source>
        <dbReference type="ARBA" id="ARBA00022989"/>
    </source>
</evidence>
<dbReference type="InterPro" id="IPR006693">
    <property type="entry name" value="AB_hydrolase_lipase"/>
</dbReference>
<dbReference type="InterPro" id="IPR029058">
    <property type="entry name" value="AB_hydrolase_fold"/>
</dbReference>
<evidence type="ECO:0000256" key="7">
    <source>
        <dbReference type="ARBA" id="ARBA00023136"/>
    </source>
</evidence>
<evidence type="ECO:0000313" key="12">
    <source>
        <dbReference type="Proteomes" id="UP000317494"/>
    </source>
</evidence>
<dbReference type="GO" id="GO:0016042">
    <property type="term" value="P:lipid catabolic process"/>
    <property type="evidence" value="ECO:0007669"/>
    <property type="project" value="UniProtKB-KW"/>
</dbReference>
<reference evidence="11 12" key="1">
    <citation type="journal article" date="2019" name="Sci. Rep.">
        <title>Comparative genomics of chytrid fungi reveal insights into the obligate biotrophic and pathogenic lifestyle of Synchytrium endobioticum.</title>
        <authorList>
            <person name="van de Vossenberg B.T.L.H."/>
            <person name="Warris S."/>
            <person name="Nguyen H.D.T."/>
            <person name="van Gent-Pelzer M.P.E."/>
            <person name="Joly D.L."/>
            <person name="van de Geest H.C."/>
            <person name="Bonants P.J.M."/>
            <person name="Smith D.S."/>
            <person name="Levesque C.A."/>
            <person name="van der Lee T.A.J."/>
        </authorList>
    </citation>
    <scope>NUCLEOTIDE SEQUENCE [LARGE SCALE GENOMIC DNA]</scope>
    <source>
        <strain evidence="11 12">MB42</strain>
    </source>
</reference>
<dbReference type="VEuPathDB" id="FungiDB:SeMB42_g04288"/>
<evidence type="ECO:0000259" key="10">
    <source>
        <dbReference type="Pfam" id="PF04083"/>
    </source>
</evidence>
<feature type="region of interest" description="Disordered" evidence="8">
    <location>
        <begin position="106"/>
        <end position="132"/>
    </location>
</feature>
<feature type="compositionally biased region" description="Basic and acidic residues" evidence="8">
    <location>
        <begin position="701"/>
        <end position="715"/>
    </location>
</feature>
<protein>
    <recommendedName>
        <fullName evidence="10">Partial AB-hydrolase lipase domain-containing protein</fullName>
    </recommendedName>
</protein>
<feature type="transmembrane region" description="Helical" evidence="9">
    <location>
        <begin position="21"/>
        <end position="49"/>
    </location>
</feature>
<dbReference type="Gene3D" id="3.40.50.1820">
    <property type="entry name" value="alpha/beta hydrolase"/>
    <property type="match status" value="1"/>
</dbReference>
<gene>
    <name evidence="11" type="ORF">SeMB42_g04288</name>
</gene>
<dbReference type="Pfam" id="PF04083">
    <property type="entry name" value="Abhydro_lipase"/>
    <property type="match status" value="1"/>
</dbReference>
<keyword evidence="3" id="KW-0378">Hydrolase</keyword>
<dbReference type="GO" id="GO:0016787">
    <property type="term" value="F:hydrolase activity"/>
    <property type="evidence" value="ECO:0007669"/>
    <property type="project" value="UniProtKB-KW"/>
</dbReference>
<keyword evidence="5 9" id="KW-1133">Transmembrane helix</keyword>
<dbReference type="PANTHER" id="PTHR11005">
    <property type="entry name" value="LYSOSOMAL ACID LIPASE-RELATED"/>
    <property type="match status" value="1"/>
</dbReference>
<proteinExistence type="predicted"/>
<feature type="compositionally biased region" description="Polar residues" evidence="8">
    <location>
        <begin position="582"/>
        <end position="592"/>
    </location>
</feature>
<accession>A0A507CZH1</accession>